<evidence type="ECO:0000313" key="1">
    <source>
        <dbReference type="Proteomes" id="UP000887569"/>
    </source>
</evidence>
<reference evidence="2" key="1">
    <citation type="submission" date="2022-11" db="UniProtKB">
        <authorList>
            <consortium name="WormBaseParasite"/>
        </authorList>
    </citation>
    <scope>IDENTIFICATION</scope>
</reference>
<organism evidence="1 2">
    <name type="scientific">Parascaris univalens</name>
    <name type="common">Nematode worm</name>
    <dbReference type="NCBI Taxonomy" id="6257"/>
    <lineage>
        <taxon>Eukaryota</taxon>
        <taxon>Metazoa</taxon>
        <taxon>Ecdysozoa</taxon>
        <taxon>Nematoda</taxon>
        <taxon>Chromadorea</taxon>
        <taxon>Rhabditida</taxon>
        <taxon>Spirurina</taxon>
        <taxon>Ascaridomorpha</taxon>
        <taxon>Ascaridoidea</taxon>
        <taxon>Ascarididae</taxon>
        <taxon>Parascaris</taxon>
    </lineage>
</organism>
<dbReference type="PANTHER" id="PTHR47331">
    <property type="entry name" value="PHD-TYPE DOMAIN-CONTAINING PROTEIN"/>
    <property type="match status" value="1"/>
</dbReference>
<accession>A0A915ABG9</accession>
<keyword evidence="1" id="KW-1185">Reference proteome</keyword>
<proteinExistence type="predicted"/>
<evidence type="ECO:0000313" key="2">
    <source>
        <dbReference type="WBParaSite" id="PgR004_g152_t01"/>
    </source>
</evidence>
<protein>
    <submittedName>
        <fullName evidence="2">Reverse transcriptase domain-containing protein</fullName>
    </submittedName>
</protein>
<name>A0A915ABG9_PARUN</name>
<dbReference type="InterPro" id="IPR043502">
    <property type="entry name" value="DNA/RNA_pol_sf"/>
</dbReference>
<dbReference type="Proteomes" id="UP000887569">
    <property type="component" value="Unplaced"/>
</dbReference>
<dbReference type="WBParaSite" id="PgR004_g152_t01">
    <property type="protein sequence ID" value="PgR004_g152_t01"/>
    <property type="gene ID" value="PgR004_g152"/>
</dbReference>
<dbReference type="AlphaFoldDB" id="A0A915ABG9"/>
<dbReference type="SUPFAM" id="SSF56672">
    <property type="entry name" value="DNA/RNA polymerases"/>
    <property type="match status" value="1"/>
</dbReference>
<sequence>MKRFNESITFKDGRYYCGWPWKEDGGKLNCNFGLCMGRLKTSLKRLQKDPEPLHAYEKTFDEQLRIRIIEDVTNTQPEVPVYYMPHQAVVRPGRAATKIRIVYDASSRTRKEGHSLNDVLLRGPLLLANLCGVLLRARLAPIFITAYVEKAFLQMGLHDDQRDAVRFIWVKDVTAPVSSTNLGVLRFTRVPFGVISSSSLLNATIQYHLKKKMTEFREEIQDNIYVNNVFLTTPSTCSD</sequence>
<dbReference type="PANTHER" id="PTHR47331:SF5">
    <property type="entry name" value="RIBONUCLEASE H"/>
    <property type="match status" value="1"/>
</dbReference>